<evidence type="ECO:0000313" key="3">
    <source>
        <dbReference type="Proteomes" id="UP000193689"/>
    </source>
</evidence>
<dbReference type="AlphaFoldDB" id="A0A1Y2DKA6"/>
<dbReference type="GO" id="GO:0005829">
    <property type="term" value="C:cytosol"/>
    <property type="evidence" value="ECO:0007669"/>
    <property type="project" value="TreeGrafter"/>
</dbReference>
<dbReference type="EMBL" id="MCFJ01000013">
    <property type="protein sequence ID" value="ORY59663.1"/>
    <property type="molecule type" value="Genomic_DNA"/>
</dbReference>
<dbReference type="InterPro" id="IPR016024">
    <property type="entry name" value="ARM-type_fold"/>
</dbReference>
<dbReference type="InterPro" id="IPR018870">
    <property type="entry name" value="Tti2"/>
</dbReference>
<dbReference type="RefSeq" id="XP_040712237.1">
    <property type="nucleotide sequence ID" value="XM_040865375.1"/>
</dbReference>
<evidence type="ECO:0000313" key="2">
    <source>
        <dbReference type="EMBL" id="ORY59663.1"/>
    </source>
</evidence>
<name>A0A1Y2DKA6_9PEZI</name>
<dbReference type="SUPFAM" id="SSF48371">
    <property type="entry name" value="ARM repeat"/>
    <property type="match status" value="1"/>
</dbReference>
<comment type="caution">
    <text evidence="2">The sequence shown here is derived from an EMBL/GenBank/DDBJ whole genome shotgun (WGS) entry which is preliminary data.</text>
</comment>
<dbReference type="STRING" id="1141098.A0A1Y2DKA6"/>
<dbReference type="InParanoid" id="A0A1Y2DKA6"/>
<dbReference type="GeneID" id="63781587"/>
<evidence type="ECO:0008006" key="4">
    <source>
        <dbReference type="Google" id="ProtNLM"/>
    </source>
</evidence>
<keyword evidence="3" id="KW-1185">Reference proteome</keyword>
<comment type="similarity">
    <text evidence="1">Belongs to the TTI2 family.</text>
</comment>
<protein>
    <recommendedName>
        <fullName evidence="4">Armadillo-type protein</fullName>
    </recommendedName>
</protein>
<sequence>MFDELLKISRHIGQDSSPSDIPREITSLLPSSFTLEDVSNMLIGSKLSGDISSLRAIQACLGSEKLTSSDGEDPDALQKVAKYVARSILPVSDASLSDGFKIWKNHALKAEVGLDVLHSIDHSKAIELDDPVFVSITAFTSVKDSWTTETSSSLAHGILKAHLQVGKAQQKFIVETVLNGFLRPLFSKSRPATVTASGRKAEFVEASRYAGLDAQSEAFKQWKHSQRYAITVFEWAVVQADEELLRKHWHMFTPVLLTLLDESETEIKIRAITIFTDFWARCPAGLMRKVGLAEVFEQAIFPAVLYLPSLTPEDESVRILNTAYPALFQLAGLPYPEKIDEPCTYPEFSKAEKQLLDKIIREGILVGHNHASEYVRLTELFLLKARYIVNGMGILAVKHLKDFIPMVSQVMIDPFGTKYPPVLHAGARLLQVIMRCCWPRMPGYCDEVVKVLTVCALNIEDEDAFPEGAAGKEKLKSELMRTADMLSAVIKAEGIDLSKRVIPLIEKEPSLAQLFTEKPKQN</sequence>
<organism evidence="2 3">
    <name type="scientific">Pseudomassariella vexata</name>
    <dbReference type="NCBI Taxonomy" id="1141098"/>
    <lineage>
        <taxon>Eukaryota</taxon>
        <taxon>Fungi</taxon>
        <taxon>Dikarya</taxon>
        <taxon>Ascomycota</taxon>
        <taxon>Pezizomycotina</taxon>
        <taxon>Sordariomycetes</taxon>
        <taxon>Xylariomycetidae</taxon>
        <taxon>Amphisphaeriales</taxon>
        <taxon>Pseudomassariaceae</taxon>
        <taxon>Pseudomassariella</taxon>
    </lineage>
</organism>
<proteinExistence type="inferred from homology"/>
<gene>
    <name evidence="2" type="ORF">BCR38DRAFT_526961</name>
</gene>
<reference evidence="2 3" key="1">
    <citation type="submission" date="2016-07" db="EMBL/GenBank/DDBJ databases">
        <title>Pervasive Adenine N6-methylation of Active Genes in Fungi.</title>
        <authorList>
            <consortium name="DOE Joint Genome Institute"/>
            <person name="Mondo S.J."/>
            <person name="Dannebaum R.O."/>
            <person name="Kuo R.C."/>
            <person name="Labutti K."/>
            <person name="Haridas S."/>
            <person name="Kuo A."/>
            <person name="Salamov A."/>
            <person name="Ahrendt S.R."/>
            <person name="Lipzen A."/>
            <person name="Sullivan W."/>
            <person name="Andreopoulos W.B."/>
            <person name="Clum A."/>
            <person name="Lindquist E."/>
            <person name="Daum C."/>
            <person name="Ramamoorthy G.K."/>
            <person name="Gryganskyi A."/>
            <person name="Culley D."/>
            <person name="Magnuson J.K."/>
            <person name="James T.Y."/>
            <person name="O'Malley M.A."/>
            <person name="Stajich J.E."/>
            <person name="Spatafora J.W."/>
            <person name="Visel A."/>
            <person name="Grigoriev I.V."/>
        </authorList>
    </citation>
    <scope>NUCLEOTIDE SEQUENCE [LARGE SCALE GENOMIC DNA]</scope>
    <source>
        <strain evidence="2 3">CBS 129021</strain>
    </source>
</reference>
<dbReference type="PANTHER" id="PTHR32226:SF2">
    <property type="entry name" value="TELO2-INTERACTING PROTEIN 2"/>
    <property type="match status" value="1"/>
</dbReference>
<dbReference type="OrthoDB" id="6417021at2759"/>
<dbReference type="Pfam" id="PF10521">
    <property type="entry name" value="Tti2"/>
    <property type="match status" value="1"/>
</dbReference>
<dbReference type="PANTHER" id="PTHR32226">
    <property type="entry name" value="TELO2-INTERACTING PROTEIN 2"/>
    <property type="match status" value="1"/>
</dbReference>
<evidence type="ECO:0000256" key="1">
    <source>
        <dbReference type="ARBA" id="ARBA00034736"/>
    </source>
</evidence>
<dbReference type="GO" id="GO:0005634">
    <property type="term" value="C:nucleus"/>
    <property type="evidence" value="ECO:0007669"/>
    <property type="project" value="TreeGrafter"/>
</dbReference>
<dbReference type="Proteomes" id="UP000193689">
    <property type="component" value="Unassembled WGS sequence"/>
</dbReference>
<accession>A0A1Y2DKA6</accession>
<dbReference type="GO" id="GO:0110078">
    <property type="term" value="C:TTT Hsp90 cochaperone complex"/>
    <property type="evidence" value="ECO:0007669"/>
    <property type="project" value="InterPro"/>
</dbReference>